<evidence type="ECO:0000313" key="1">
    <source>
        <dbReference type="EMBL" id="PZQ14167.1"/>
    </source>
</evidence>
<name>A0A2W5M328_ANCNO</name>
<dbReference type="AlphaFoldDB" id="A0A2W5M328"/>
<evidence type="ECO:0008006" key="3">
    <source>
        <dbReference type="Google" id="ProtNLM"/>
    </source>
</evidence>
<reference evidence="1 2" key="1">
    <citation type="submission" date="2017-08" db="EMBL/GenBank/DDBJ databases">
        <title>Infants hospitalized years apart are colonized by the same room-sourced microbial strains.</title>
        <authorList>
            <person name="Brooks B."/>
            <person name="Olm M.R."/>
            <person name="Firek B.A."/>
            <person name="Baker R."/>
            <person name="Thomas B.C."/>
            <person name="Morowitz M.J."/>
            <person name="Banfield J.F."/>
        </authorList>
    </citation>
    <scope>NUCLEOTIDE SEQUENCE [LARGE SCALE GENOMIC DNA]</scope>
    <source>
        <strain evidence="1">S2_005_003_R2_43</strain>
    </source>
</reference>
<evidence type="ECO:0000313" key="2">
    <source>
        <dbReference type="Proteomes" id="UP000249577"/>
    </source>
</evidence>
<sequence length="447" mass="48557">MTAAGSLPCDQVSEEWDAQFVASVSQEGDLWLDPWLTVDHPAADAIVARIMAHYAVDLAPTRRRRLTSAQTQDIETAARIIVANLALVGMKGSKRSAVVVSRQANHSKRTRYDSPRVATLHGVLEQLAATFESGGAISLTVSRERGRASTMSAGRGVRSELAAVDEGAFFRLPGREVVLLRHRAASTRGRTTAAEPVDYPETNHTRTLRTDVVRVNEMIRGATISLLGDPEGRPAGPAPQLYRSFVCPSAADVRFDLGGRLFGGWWQSLPRARRNDIRLDGEPIADLDFSSMFLRLAYLEAGVEPPAGDLYADVRGLEDPKWREGVKQVASALLFRTTPMIRLPKDMGEKVPPGMTGGDVRKRLLERHPKLATVFETGCGLRLMWRESEVLMAALLALADAGVSVLPMHDGLMVAASKANEATNAMEAASFSVLGFRLPIALKTLGD</sequence>
<proteinExistence type="predicted"/>
<comment type="caution">
    <text evidence="1">The sequence shown here is derived from an EMBL/GenBank/DDBJ whole genome shotgun (WGS) entry which is preliminary data.</text>
</comment>
<gene>
    <name evidence="1" type="ORF">DI565_12085</name>
</gene>
<protein>
    <recommendedName>
        <fullName evidence="3">DNA-directed DNA polymerase family A palm domain-containing protein</fullName>
    </recommendedName>
</protein>
<accession>A0A2W5M328</accession>
<dbReference type="Proteomes" id="UP000249577">
    <property type="component" value="Unassembled WGS sequence"/>
</dbReference>
<organism evidence="1 2">
    <name type="scientific">Ancylobacter novellus</name>
    <name type="common">Thiobacillus novellus</name>
    <dbReference type="NCBI Taxonomy" id="921"/>
    <lineage>
        <taxon>Bacteria</taxon>
        <taxon>Pseudomonadati</taxon>
        <taxon>Pseudomonadota</taxon>
        <taxon>Alphaproteobacteria</taxon>
        <taxon>Hyphomicrobiales</taxon>
        <taxon>Xanthobacteraceae</taxon>
        <taxon>Ancylobacter</taxon>
    </lineage>
</organism>
<dbReference type="EMBL" id="QFPN01000006">
    <property type="protein sequence ID" value="PZQ14167.1"/>
    <property type="molecule type" value="Genomic_DNA"/>
</dbReference>